<evidence type="ECO:0000313" key="1">
    <source>
        <dbReference type="EMBL" id="GAI51465.1"/>
    </source>
</evidence>
<organism evidence="1">
    <name type="scientific">marine sediment metagenome</name>
    <dbReference type="NCBI Taxonomy" id="412755"/>
    <lineage>
        <taxon>unclassified sequences</taxon>
        <taxon>metagenomes</taxon>
        <taxon>ecological metagenomes</taxon>
    </lineage>
</organism>
<accession>X1QKF1</accession>
<name>X1QKF1_9ZZZZ</name>
<dbReference type="Gene3D" id="3.40.50.2300">
    <property type="match status" value="1"/>
</dbReference>
<dbReference type="AlphaFoldDB" id="X1QKF1"/>
<feature type="non-terminal residue" evidence="1">
    <location>
        <position position="1"/>
    </location>
</feature>
<proteinExistence type="predicted"/>
<comment type="caution">
    <text evidence="1">The sequence shown here is derived from an EMBL/GenBank/DDBJ whole genome shotgun (WGS) entry which is preliminary data.</text>
</comment>
<gene>
    <name evidence="1" type="ORF">S06H3_61302</name>
</gene>
<protein>
    <recommendedName>
        <fullName evidence="2">Leucine-binding protein domain-containing protein</fullName>
    </recommendedName>
</protein>
<reference evidence="1" key="1">
    <citation type="journal article" date="2014" name="Front. Microbiol.">
        <title>High frequency of phylogenetically diverse reductive dehalogenase-homologous genes in deep subseafloor sedimentary metagenomes.</title>
        <authorList>
            <person name="Kawai M."/>
            <person name="Futagami T."/>
            <person name="Toyoda A."/>
            <person name="Takaki Y."/>
            <person name="Nishi S."/>
            <person name="Hori S."/>
            <person name="Arai W."/>
            <person name="Tsubouchi T."/>
            <person name="Morono Y."/>
            <person name="Uchiyama I."/>
            <person name="Ito T."/>
            <person name="Fujiyama A."/>
            <person name="Inagaki F."/>
            <person name="Takami H."/>
        </authorList>
    </citation>
    <scope>NUCLEOTIDE SEQUENCE</scope>
    <source>
        <strain evidence="1">Expedition CK06-06</strain>
    </source>
</reference>
<dbReference type="InterPro" id="IPR028082">
    <property type="entry name" value="Peripla_BP_I"/>
</dbReference>
<dbReference type="EMBL" id="BARV01040172">
    <property type="protein sequence ID" value="GAI51465.1"/>
    <property type="molecule type" value="Genomic_DNA"/>
</dbReference>
<sequence length="146" mass="15807">LESIIYTNKTSKTIDFWDAYVAEYTVSPIYTATGSYDAIYAYAYAFNESQSLNTDTVITQLEALTTSNSIEGSSGRLAFDSSHCIVEGWPFGVALAIQWYDGGKILVPGVGIYPSDPHGGPGAEPSGTLVDMLPLQLPSWGLNFYD</sequence>
<dbReference type="SUPFAM" id="SSF53822">
    <property type="entry name" value="Periplasmic binding protein-like I"/>
    <property type="match status" value="1"/>
</dbReference>
<evidence type="ECO:0008006" key="2">
    <source>
        <dbReference type="Google" id="ProtNLM"/>
    </source>
</evidence>